<protein>
    <submittedName>
        <fullName evidence="1">Uncharacterized protein</fullName>
    </submittedName>
</protein>
<dbReference type="AlphaFoldDB" id="A0A2Z6M6E9"/>
<sequence>MAGLDFDAIAETGRGHSFVRASNAEWVEEDEQDLQMYSLLRLPTQKRINLALMRKPSQEFHDSESSSDTKSKMEQIDVRKLNRVYRERVVKEALATNEQDNYKLLSAIKERFNRYINTLLI</sequence>
<evidence type="ECO:0000313" key="2">
    <source>
        <dbReference type="Proteomes" id="UP000242715"/>
    </source>
</evidence>
<proteinExistence type="predicted"/>
<keyword evidence="2" id="KW-1185">Reference proteome</keyword>
<accession>A0A2Z6M6E9</accession>
<name>A0A2Z6M6E9_TRISU</name>
<reference evidence="2" key="1">
    <citation type="journal article" date="2017" name="Front. Plant Sci.">
        <title>Climate Clever Clovers: New Paradigm to Reduce the Environmental Footprint of Ruminants by Breeding Low Methanogenic Forages Utilizing Haplotype Variation.</title>
        <authorList>
            <person name="Kaur P."/>
            <person name="Appels R."/>
            <person name="Bayer P.E."/>
            <person name="Keeble-Gagnere G."/>
            <person name="Wang J."/>
            <person name="Hirakawa H."/>
            <person name="Shirasawa K."/>
            <person name="Vercoe P."/>
            <person name="Stefanova K."/>
            <person name="Durmic Z."/>
            <person name="Nichols P."/>
            <person name="Revell C."/>
            <person name="Isobe S.N."/>
            <person name="Edwards D."/>
            <person name="Erskine W."/>
        </authorList>
    </citation>
    <scope>NUCLEOTIDE SEQUENCE [LARGE SCALE GENOMIC DNA]</scope>
    <source>
        <strain evidence="2">cv. Daliak</strain>
    </source>
</reference>
<dbReference type="OrthoDB" id="66620at2759"/>
<evidence type="ECO:0000313" key="1">
    <source>
        <dbReference type="EMBL" id="GAU27716.1"/>
    </source>
</evidence>
<organism evidence="1 2">
    <name type="scientific">Trifolium subterraneum</name>
    <name type="common">Subterranean clover</name>
    <dbReference type="NCBI Taxonomy" id="3900"/>
    <lineage>
        <taxon>Eukaryota</taxon>
        <taxon>Viridiplantae</taxon>
        <taxon>Streptophyta</taxon>
        <taxon>Embryophyta</taxon>
        <taxon>Tracheophyta</taxon>
        <taxon>Spermatophyta</taxon>
        <taxon>Magnoliopsida</taxon>
        <taxon>eudicotyledons</taxon>
        <taxon>Gunneridae</taxon>
        <taxon>Pentapetalae</taxon>
        <taxon>rosids</taxon>
        <taxon>fabids</taxon>
        <taxon>Fabales</taxon>
        <taxon>Fabaceae</taxon>
        <taxon>Papilionoideae</taxon>
        <taxon>50 kb inversion clade</taxon>
        <taxon>NPAAA clade</taxon>
        <taxon>Hologalegina</taxon>
        <taxon>IRL clade</taxon>
        <taxon>Trifolieae</taxon>
        <taxon>Trifolium</taxon>
    </lineage>
</organism>
<dbReference type="EMBL" id="DF973360">
    <property type="protein sequence ID" value="GAU27716.1"/>
    <property type="molecule type" value="Genomic_DNA"/>
</dbReference>
<gene>
    <name evidence="1" type="ORF">TSUD_126620</name>
</gene>
<dbReference type="Proteomes" id="UP000242715">
    <property type="component" value="Unassembled WGS sequence"/>
</dbReference>